<protein>
    <submittedName>
        <fullName evidence="4">PEP-CTERM motif protein</fullName>
    </submittedName>
</protein>
<evidence type="ECO:0000313" key="5">
    <source>
        <dbReference type="Proteomes" id="UP000265903"/>
    </source>
</evidence>
<comment type="caution">
    <text evidence="4">The sequence shown here is derived from an EMBL/GenBank/DDBJ whole genome shotgun (WGS) entry which is preliminary data.</text>
</comment>
<proteinExistence type="predicted"/>
<dbReference type="EMBL" id="QMDL01000003">
    <property type="protein sequence ID" value="RMJ02656.1"/>
    <property type="molecule type" value="Genomic_DNA"/>
</dbReference>
<feature type="chain" id="PRO_5018089491" evidence="2">
    <location>
        <begin position="23"/>
        <end position="202"/>
    </location>
</feature>
<dbReference type="OrthoDB" id="6365843at2"/>
<gene>
    <name evidence="4" type="ORF">DOQ08_02120</name>
</gene>
<accession>A0A3M2RBH7</accession>
<dbReference type="Pfam" id="PF07589">
    <property type="entry name" value="PEP-CTERM"/>
    <property type="match status" value="1"/>
</dbReference>
<evidence type="ECO:0000256" key="2">
    <source>
        <dbReference type="SAM" id="SignalP"/>
    </source>
</evidence>
<evidence type="ECO:0000259" key="3">
    <source>
        <dbReference type="Pfam" id="PF07589"/>
    </source>
</evidence>
<name>A0A3M2RBH7_9GAMM</name>
<feature type="region of interest" description="Disordered" evidence="1">
    <location>
        <begin position="151"/>
        <end position="176"/>
    </location>
</feature>
<feature type="domain" description="Ice-binding protein C-terminal" evidence="3">
    <location>
        <begin position="174"/>
        <end position="196"/>
    </location>
</feature>
<reference evidence="4 5" key="1">
    <citation type="submission" date="2018-08" db="EMBL/GenBank/DDBJ databases">
        <title>Whole Genome Sequence of the Moderate Halophilic Marine Bacterium Marinobacter litoralis Sw-45.</title>
        <authorList>
            <person name="Musa H."/>
        </authorList>
    </citation>
    <scope>NUCLEOTIDE SEQUENCE [LARGE SCALE GENOMIC DNA]</scope>
    <source>
        <strain evidence="4 5">Sw-45</strain>
    </source>
</reference>
<sequence>MTQLKSLIAGAALLAATTTANAALINFQGTIDYHNDVVLTYFTLDQDTTNVRVWTDSYLNGDNFDPITALWKGDGTLLFENDDDDSINPATQTHYDSGFSLASLAAGDYIFSVATYDNFALGNNISDGFAFDSEAPIALADWDQPANGRGMGPNWSVWLDGPDSASNPSDPSASVPEPSSFGLIALGMLGLGLSRRFKKTNA</sequence>
<evidence type="ECO:0000256" key="1">
    <source>
        <dbReference type="SAM" id="MobiDB-lite"/>
    </source>
</evidence>
<keyword evidence="5" id="KW-1185">Reference proteome</keyword>
<dbReference type="NCBIfam" id="TIGR02595">
    <property type="entry name" value="PEP_CTERM"/>
    <property type="match status" value="1"/>
</dbReference>
<feature type="compositionally biased region" description="Low complexity" evidence="1">
    <location>
        <begin position="162"/>
        <end position="176"/>
    </location>
</feature>
<keyword evidence="2" id="KW-0732">Signal</keyword>
<feature type="signal peptide" evidence="2">
    <location>
        <begin position="1"/>
        <end position="22"/>
    </location>
</feature>
<dbReference type="NCBIfam" id="NF038127">
    <property type="entry name" value="FDP_fam"/>
    <property type="match status" value="1"/>
</dbReference>
<dbReference type="AlphaFoldDB" id="A0A3M2RBH7"/>
<dbReference type="Proteomes" id="UP000265903">
    <property type="component" value="Unassembled WGS sequence"/>
</dbReference>
<dbReference type="InterPro" id="IPR013424">
    <property type="entry name" value="Ice-binding_C"/>
</dbReference>
<dbReference type="RefSeq" id="WP_114334894.1">
    <property type="nucleotide sequence ID" value="NZ_QMDL01000003.1"/>
</dbReference>
<evidence type="ECO:0000313" key="4">
    <source>
        <dbReference type="EMBL" id="RMJ02656.1"/>
    </source>
</evidence>
<organism evidence="4 5">
    <name type="scientific">Marinobacter litoralis</name>
    <dbReference type="NCBI Taxonomy" id="187981"/>
    <lineage>
        <taxon>Bacteria</taxon>
        <taxon>Pseudomonadati</taxon>
        <taxon>Pseudomonadota</taxon>
        <taxon>Gammaproteobacteria</taxon>
        <taxon>Pseudomonadales</taxon>
        <taxon>Marinobacteraceae</taxon>
        <taxon>Marinobacter</taxon>
    </lineage>
</organism>